<feature type="repeat" description="PPR" evidence="2">
    <location>
        <begin position="430"/>
        <end position="464"/>
    </location>
</feature>
<dbReference type="Pfam" id="PF01535">
    <property type="entry name" value="PPR"/>
    <property type="match status" value="1"/>
</dbReference>
<feature type="repeat" description="PPR" evidence="2">
    <location>
        <begin position="150"/>
        <end position="184"/>
    </location>
</feature>
<accession>A0A9W3DQD9</accession>
<keyword evidence="1" id="KW-0677">Repeat</keyword>
<dbReference type="KEGG" id="rsz:108832328"/>
<sequence>MNIALVFTTNVVRKAYRFLFPSRKFCNNGNFSNGDDESDLGFPLLDEIAASSTTDREPISVRSSVLESGGAASRVLEALLLQREEDSVFDTKSSPLDELNVRVSGLLVREVLVGILRCDDNNNNDKTRCAKLAYRFFIWTREQQEGFRHTVDSYHLLMKIFAECGEYKAMWRLVDEMVQDGYPTTARTFNLLICSCGEAGLAKQAVVQFIKSKDFNYRPFKHSYNAILNALLGVKQYGLIEWVYERMLEDGFSPDVVTYNVLMWSNYRLGKMERFDRLFDEMDRDGLSPDLYTFNILLHILGRGNKPLAALTTLNHMKEVGIEPSVIHFTTLIDGLSRAGNLEACKYFLDEMVRVGCTPDVVCYTVMITGYVVSGELEKAKEMFTEMASKGQLPNVFTYNSMIRGLCMAGEFREACWMLKEMESRGCKPNFVVYSTLVSYLRKAGKLGEARKVIRDMVKKGHYVHLVPKMMKYRR</sequence>
<dbReference type="InterPro" id="IPR011990">
    <property type="entry name" value="TPR-like_helical_dom_sf"/>
</dbReference>
<feature type="repeat" description="PPR" evidence="2">
    <location>
        <begin position="290"/>
        <end position="324"/>
    </location>
</feature>
<gene>
    <name evidence="4" type="primary">LOC108832328</name>
</gene>
<evidence type="ECO:0000256" key="1">
    <source>
        <dbReference type="ARBA" id="ARBA00022737"/>
    </source>
</evidence>
<dbReference type="Gene3D" id="1.25.40.10">
    <property type="entry name" value="Tetratricopeptide repeat domain"/>
    <property type="match status" value="3"/>
</dbReference>
<proteinExistence type="predicted"/>
<dbReference type="OrthoDB" id="185373at2759"/>
<dbReference type="InterPro" id="IPR002885">
    <property type="entry name" value="PPR_rpt"/>
</dbReference>
<feature type="repeat" description="PPR" evidence="2">
    <location>
        <begin position="220"/>
        <end position="254"/>
    </location>
</feature>
<evidence type="ECO:0000313" key="3">
    <source>
        <dbReference type="Proteomes" id="UP000504610"/>
    </source>
</evidence>
<evidence type="ECO:0000313" key="4">
    <source>
        <dbReference type="RefSeq" id="XP_056865858.1"/>
    </source>
</evidence>
<dbReference type="Pfam" id="PF13812">
    <property type="entry name" value="PPR_3"/>
    <property type="match status" value="1"/>
</dbReference>
<dbReference type="PANTHER" id="PTHR45613:SF9">
    <property type="entry name" value="MITOCHONDRIAL GROUP I INTRON SPLICING FACTOR CCM1"/>
    <property type="match status" value="1"/>
</dbReference>
<feature type="repeat" description="PPR" evidence="2">
    <location>
        <begin position="395"/>
        <end position="429"/>
    </location>
</feature>
<keyword evidence="3" id="KW-1185">Reference proteome</keyword>
<dbReference type="NCBIfam" id="TIGR00756">
    <property type="entry name" value="PPR"/>
    <property type="match status" value="6"/>
</dbReference>
<evidence type="ECO:0000256" key="2">
    <source>
        <dbReference type="PROSITE-ProRule" id="PRU00708"/>
    </source>
</evidence>
<dbReference type="Pfam" id="PF13041">
    <property type="entry name" value="PPR_2"/>
    <property type="match status" value="2"/>
</dbReference>
<dbReference type="GeneID" id="108832328"/>
<dbReference type="PROSITE" id="PS51375">
    <property type="entry name" value="PPR"/>
    <property type="match status" value="8"/>
</dbReference>
<dbReference type="PANTHER" id="PTHR45613">
    <property type="entry name" value="PENTATRICOPEPTIDE REPEAT-CONTAINING PROTEIN"/>
    <property type="match status" value="1"/>
</dbReference>
<dbReference type="Pfam" id="PF12854">
    <property type="entry name" value="PPR_1"/>
    <property type="match status" value="2"/>
</dbReference>
<feature type="repeat" description="PPR" evidence="2">
    <location>
        <begin position="325"/>
        <end position="359"/>
    </location>
</feature>
<organism evidence="3 4">
    <name type="scientific">Raphanus sativus</name>
    <name type="common">Radish</name>
    <name type="synonym">Raphanus raphanistrum var. sativus</name>
    <dbReference type="NCBI Taxonomy" id="3726"/>
    <lineage>
        <taxon>Eukaryota</taxon>
        <taxon>Viridiplantae</taxon>
        <taxon>Streptophyta</taxon>
        <taxon>Embryophyta</taxon>
        <taxon>Tracheophyta</taxon>
        <taxon>Spermatophyta</taxon>
        <taxon>Magnoliopsida</taxon>
        <taxon>eudicotyledons</taxon>
        <taxon>Gunneridae</taxon>
        <taxon>Pentapetalae</taxon>
        <taxon>rosids</taxon>
        <taxon>malvids</taxon>
        <taxon>Brassicales</taxon>
        <taxon>Brassicaceae</taxon>
        <taxon>Brassiceae</taxon>
        <taxon>Raphanus</taxon>
    </lineage>
</organism>
<dbReference type="Proteomes" id="UP000504610">
    <property type="component" value="Chromosome 4"/>
</dbReference>
<feature type="repeat" description="PPR" evidence="2">
    <location>
        <begin position="255"/>
        <end position="289"/>
    </location>
</feature>
<dbReference type="AlphaFoldDB" id="A0A9W3DQD9"/>
<name>A0A9W3DQD9_RAPSA</name>
<feature type="repeat" description="PPR" evidence="2">
    <location>
        <begin position="360"/>
        <end position="394"/>
    </location>
</feature>
<dbReference type="RefSeq" id="XP_056865858.1">
    <property type="nucleotide sequence ID" value="XM_057009878.1"/>
</dbReference>
<reference evidence="4" key="2">
    <citation type="submission" date="2025-08" db="UniProtKB">
        <authorList>
            <consortium name="RefSeq"/>
        </authorList>
    </citation>
    <scope>IDENTIFICATION</scope>
    <source>
        <tissue evidence="4">Leaf</tissue>
    </source>
</reference>
<protein>
    <submittedName>
        <fullName evidence="4">Pentatricopeptide repeat-containing protein At3g60050-like</fullName>
    </submittedName>
</protein>
<reference evidence="3" key="1">
    <citation type="journal article" date="2019" name="Database">
        <title>The radish genome database (RadishGD): an integrated information resource for radish genomics.</title>
        <authorList>
            <person name="Yu H.J."/>
            <person name="Baek S."/>
            <person name="Lee Y.J."/>
            <person name="Cho A."/>
            <person name="Mun J.H."/>
        </authorList>
    </citation>
    <scope>NUCLEOTIDE SEQUENCE [LARGE SCALE GENOMIC DNA]</scope>
    <source>
        <strain evidence="3">cv. WK10039</strain>
    </source>
</reference>